<dbReference type="AlphaFoldDB" id="A0A7S1ZHD7"/>
<sequence length="180" mass="20663">MEVALVEDSNSTSMCFNVDGLIIEGDHDMSYRQSAESMIDTSTKSMCRRKSVSFGEVEVREYERILGDNPSTKNGPPLGIGWNYLPEPTTLTVDDFESLRLPKRKRNSSALVVPDFVREHIIRRHCGLSRTQIRTEIKFVELARKERQHTIATLHFEPCQELWEGIRRKIKKAVKISRAA</sequence>
<organism evidence="1">
    <name type="scientific">Trieres chinensis</name>
    <name type="common">Marine centric diatom</name>
    <name type="synonym">Odontella sinensis</name>
    <dbReference type="NCBI Taxonomy" id="1514140"/>
    <lineage>
        <taxon>Eukaryota</taxon>
        <taxon>Sar</taxon>
        <taxon>Stramenopiles</taxon>
        <taxon>Ochrophyta</taxon>
        <taxon>Bacillariophyta</taxon>
        <taxon>Mediophyceae</taxon>
        <taxon>Biddulphiophycidae</taxon>
        <taxon>Eupodiscales</taxon>
        <taxon>Parodontellaceae</taxon>
        <taxon>Trieres</taxon>
    </lineage>
</organism>
<reference evidence="1" key="1">
    <citation type="submission" date="2021-01" db="EMBL/GenBank/DDBJ databases">
        <authorList>
            <person name="Corre E."/>
            <person name="Pelletier E."/>
            <person name="Niang G."/>
            <person name="Scheremetjew M."/>
            <person name="Finn R."/>
            <person name="Kale V."/>
            <person name="Holt S."/>
            <person name="Cochrane G."/>
            <person name="Meng A."/>
            <person name="Brown T."/>
            <person name="Cohen L."/>
        </authorList>
    </citation>
    <scope>NUCLEOTIDE SEQUENCE</scope>
    <source>
        <strain evidence="1">Grunow 1884</strain>
    </source>
</reference>
<proteinExistence type="predicted"/>
<protein>
    <submittedName>
        <fullName evidence="1">Uncharacterized protein</fullName>
    </submittedName>
</protein>
<evidence type="ECO:0000313" key="1">
    <source>
        <dbReference type="EMBL" id="CAD9339118.1"/>
    </source>
</evidence>
<name>A0A7S1ZHD7_TRICV</name>
<accession>A0A7S1ZHD7</accession>
<gene>
    <name evidence="1" type="ORF">OSIN01602_LOCUS9983</name>
</gene>
<dbReference type="EMBL" id="HBGO01017493">
    <property type="protein sequence ID" value="CAD9339118.1"/>
    <property type="molecule type" value="Transcribed_RNA"/>
</dbReference>